<dbReference type="PANTHER" id="PTHR12277">
    <property type="entry name" value="ALPHA/BETA HYDROLASE DOMAIN-CONTAINING PROTEIN"/>
    <property type="match status" value="1"/>
</dbReference>
<evidence type="ECO:0000313" key="1">
    <source>
        <dbReference type="EMBL" id="JAP92964.1"/>
    </source>
</evidence>
<dbReference type="PANTHER" id="PTHR12277:SF81">
    <property type="entry name" value="PROTEIN ABHD13"/>
    <property type="match status" value="1"/>
</dbReference>
<name>A0A146KAI6_9EUKA</name>
<proteinExistence type="predicted"/>
<feature type="non-terminal residue" evidence="1">
    <location>
        <position position="284"/>
    </location>
</feature>
<dbReference type="AlphaFoldDB" id="A0A146KAI6"/>
<dbReference type="SUPFAM" id="SSF53474">
    <property type="entry name" value="alpha/beta-Hydrolases"/>
    <property type="match status" value="1"/>
</dbReference>
<reference evidence="1" key="1">
    <citation type="submission" date="2015-07" db="EMBL/GenBank/DDBJ databases">
        <title>Adaptation to a free-living lifestyle via gene acquisitions in the diplomonad Trepomonas sp. PC1.</title>
        <authorList>
            <person name="Xu F."/>
            <person name="Jerlstrom-Hultqvist J."/>
            <person name="Kolisko M."/>
            <person name="Simpson A.G.B."/>
            <person name="Roger A.J."/>
            <person name="Svard S.G."/>
            <person name="Andersson J.O."/>
        </authorList>
    </citation>
    <scope>NUCLEOTIDE SEQUENCE</scope>
    <source>
        <strain evidence="1">PC1</strain>
    </source>
</reference>
<evidence type="ECO:0008006" key="2">
    <source>
        <dbReference type="Google" id="ProtNLM"/>
    </source>
</evidence>
<feature type="non-terminal residue" evidence="1">
    <location>
        <position position="1"/>
    </location>
</feature>
<sequence>ILEKSIIYKNPPKYHQEELMGSIQLQINKPKIVVSVDIIRPPQQILALNYTIIYSHSNAENLLTIRPWIEALSRVFQCVVVCYDYAGYGLNTGKPSEKSSNIIAQEVYNYISNQFPNNKIISWGRSIGSTPAINLASNNVVEYLIVESGLSSAFETLWAKPKLFGDKFKNKDVIKKVRAKCLIIHGTEDETVPFRCSLRNFYSLKKDDDEIRMQFDEKGVQRLMCQNVHHVSIHGGQHNDLNTAYEEVFLEEILRFLGDDFRNCQIKNKNLTQKTTKIRSLKRQ</sequence>
<gene>
    <name evidence="1" type="ORF">TPC1_14920</name>
</gene>
<dbReference type="InterPro" id="IPR029058">
    <property type="entry name" value="AB_hydrolase_fold"/>
</dbReference>
<accession>A0A146KAI6</accession>
<dbReference type="Gene3D" id="3.40.50.1820">
    <property type="entry name" value="alpha/beta hydrolase"/>
    <property type="match status" value="1"/>
</dbReference>
<dbReference type="EMBL" id="GDID01003642">
    <property type="protein sequence ID" value="JAP92964.1"/>
    <property type="molecule type" value="Transcribed_RNA"/>
</dbReference>
<protein>
    <recommendedName>
        <fullName evidence="2">Alpha/beta hydrolase family protein</fullName>
    </recommendedName>
</protein>
<organism evidence="1">
    <name type="scientific">Trepomonas sp. PC1</name>
    <dbReference type="NCBI Taxonomy" id="1076344"/>
    <lineage>
        <taxon>Eukaryota</taxon>
        <taxon>Metamonada</taxon>
        <taxon>Diplomonadida</taxon>
        <taxon>Hexamitidae</taxon>
        <taxon>Hexamitinae</taxon>
        <taxon>Trepomonas</taxon>
    </lineage>
</organism>